<protein>
    <submittedName>
        <fullName evidence="1">Uncharacterized protein</fullName>
    </submittedName>
</protein>
<keyword evidence="2" id="KW-1185">Reference proteome</keyword>
<sequence length="87" mass="10598">MLTEMHRRSICCFSVIIFTSWISCRAKEWGRSSYRNKAMTMRRYVSFTGGKWFTRGEHRVTRRKERIRVVLASHHRLSDVTRDCWVW</sequence>
<proteinExistence type="predicted"/>
<reference evidence="1 2" key="1">
    <citation type="journal article" date="2018" name="Mol. Biol. Evol.">
        <title>Broad Genomic Sampling Reveals a Smut Pathogenic Ancestry of the Fungal Clade Ustilaginomycotina.</title>
        <authorList>
            <person name="Kijpornyongpan T."/>
            <person name="Mondo S.J."/>
            <person name="Barry K."/>
            <person name="Sandor L."/>
            <person name="Lee J."/>
            <person name="Lipzen A."/>
            <person name="Pangilinan J."/>
            <person name="LaButti K."/>
            <person name="Hainaut M."/>
            <person name="Henrissat B."/>
            <person name="Grigoriev I.V."/>
            <person name="Spatafora J.W."/>
            <person name="Aime M.C."/>
        </authorList>
    </citation>
    <scope>NUCLEOTIDE SEQUENCE [LARGE SCALE GENOMIC DNA]</scope>
    <source>
        <strain evidence="1 2">SA 807</strain>
    </source>
</reference>
<name>A0ACD0NWM6_9BASI</name>
<dbReference type="Proteomes" id="UP000245626">
    <property type="component" value="Unassembled WGS sequence"/>
</dbReference>
<organism evidence="1 2">
    <name type="scientific">Violaceomyces palustris</name>
    <dbReference type="NCBI Taxonomy" id="1673888"/>
    <lineage>
        <taxon>Eukaryota</taxon>
        <taxon>Fungi</taxon>
        <taxon>Dikarya</taxon>
        <taxon>Basidiomycota</taxon>
        <taxon>Ustilaginomycotina</taxon>
        <taxon>Ustilaginomycetes</taxon>
        <taxon>Violaceomycetales</taxon>
        <taxon>Violaceomycetaceae</taxon>
        <taxon>Violaceomyces</taxon>
    </lineage>
</organism>
<accession>A0ACD0NWM6</accession>
<gene>
    <name evidence="1" type="ORF">IE53DRAFT_107435</name>
</gene>
<evidence type="ECO:0000313" key="2">
    <source>
        <dbReference type="Proteomes" id="UP000245626"/>
    </source>
</evidence>
<evidence type="ECO:0000313" key="1">
    <source>
        <dbReference type="EMBL" id="PWN50191.1"/>
    </source>
</evidence>
<dbReference type="EMBL" id="KZ819959">
    <property type="protein sequence ID" value="PWN50191.1"/>
    <property type="molecule type" value="Genomic_DNA"/>
</dbReference>